<keyword evidence="3" id="KW-1185">Reference proteome</keyword>
<evidence type="ECO:0000256" key="1">
    <source>
        <dbReference type="SAM" id="MobiDB-lite"/>
    </source>
</evidence>
<name>A0A7I7QQE0_9MYCO</name>
<protein>
    <submittedName>
        <fullName evidence="2">Uncharacterized protein</fullName>
    </submittedName>
</protein>
<dbReference type="Proteomes" id="UP000467193">
    <property type="component" value="Chromosome"/>
</dbReference>
<dbReference type="RefSeq" id="WP_163796861.1">
    <property type="nucleotide sequence ID" value="NZ_AP022588.1"/>
</dbReference>
<dbReference type="EMBL" id="AP022588">
    <property type="protein sequence ID" value="BBY28066.1"/>
    <property type="molecule type" value="Genomic_DNA"/>
</dbReference>
<dbReference type="KEGG" id="msei:MSEDJ_21620"/>
<gene>
    <name evidence="2" type="ORF">MSEDJ_21620</name>
</gene>
<accession>A0A7I7QQE0</accession>
<evidence type="ECO:0000313" key="3">
    <source>
        <dbReference type="Proteomes" id="UP000467193"/>
    </source>
</evidence>
<proteinExistence type="predicted"/>
<dbReference type="AlphaFoldDB" id="A0A7I7QQE0"/>
<organism evidence="2 3">
    <name type="scientific">Mycolicibacterium sediminis</name>
    <dbReference type="NCBI Taxonomy" id="1286180"/>
    <lineage>
        <taxon>Bacteria</taxon>
        <taxon>Bacillati</taxon>
        <taxon>Actinomycetota</taxon>
        <taxon>Actinomycetes</taxon>
        <taxon>Mycobacteriales</taxon>
        <taxon>Mycobacteriaceae</taxon>
        <taxon>Mycolicibacterium</taxon>
    </lineage>
</organism>
<feature type="region of interest" description="Disordered" evidence="1">
    <location>
        <begin position="1"/>
        <end position="71"/>
    </location>
</feature>
<evidence type="ECO:0000313" key="2">
    <source>
        <dbReference type="EMBL" id="BBY28066.1"/>
    </source>
</evidence>
<sequence>MTDPDDTQDYQERLAGEQASEMPLDEMTDDVGAPNSDLPGRGEISGENEPGPTQTVGQSDAPVTGTDTQSG</sequence>
<reference evidence="2 3" key="1">
    <citation type="journal article" date="2019" name="Emerg. Microbes Infect.">
        <title>Comprehensive subspecies identification of 175 nontuberculous mycobacteria species based on 7547 genomic profiles.</title>
        <authorList>
            <person name="Matsumoto Y."/>
            <person name="Kinjo T."/>
            <person name="Motooka D."/>
            <person name="Nabeya D."/>
            <person name="Jung N."/>
            <person name="Uechi K."/>
            <person name="Horii T."/>
            <person name="Iida T."/>
            <person name="Fujita J."/>
            <person name="Nakamura S."/>
        </authorList>
    </citation>
    <scope>NUCLEOTIDE SEQUENCE [LARGE SCALE GENOMIC DNA]</scope>
    <source>
        <strain evidence="2 3">JCM 17899</strain>
    </source>
</reference>